<feature type="compositionally biased region" description="Low complexity" evidence="2">
    <location>
        <begin position="215"/>
        <end position="225"/>
    </location>
</feature>
<dbReference type="EMBL" id="ABJB010522779">
    <property type="status" value="NOT_ANNOTATED_CDS"/>
    <property type="molecule type" value="Genomic_DNA"/>
</dbReference>
<dbReference type="OrthoDB" id="10264655at2759"/>
<dbReference type="AlphaFoldDB" id="B7Q1T0"/>
<dbReference type="PaxDb" id="6945-B7Q1T0"/>
<dbReference type="EMBL" id="ABJB010751835">
    <property type="status" value="NOT_ANNOTATED_CDS"/>
    <property type="molecule type" value="Genomic_DNA"/>
</dbReference>
<dbReference type="InterPro" id="IPR013763">
    <property type="entry name" value="Cyclin-like_dom"/>
</dbReference>
<feature type="compositionally biased region" description="Basic residues" evidence="2">
    <location>
        <begin position="250"/>
        <end position="292"/>
    </location>
</feature>
<dbReference type="HOGENOM" id="CLU_832315_0_0_1"/>
<proteinExistence type="predicted"/>
<feature type="compositionally biased region" description="Basic and acidic residues" evidence="2">
    <location>
        <begin position="227"/>
        <end position="249"/>
    </location>
</feature>
<dbReference type="VEuPathDB" id="VectorBase:ISCW020365"/>
<protein>
    <submittedName>
        <fullName evidence="4 5">Cyclin, putative</fullName>
    </submittedName>
</protein>
<gene>
    <name evidence="4" type="ORF">IscW_ISCW020365</name>
</gene>
<dbReference type="InParanoid" id="B7Q1T0"/>
<dbReference type="EMBL" id="ABJB011103280">
    <property type="status" value="NOT_ANNOTATED_CDS"/>
    <property type="molecule type" value="Genomic_DNA"/>
</dbReference>
<dbReference type="SMART" id="SM00385">
    <property type="entry name" value="CYCLIN"/>
    <property type="match status" value="1"/>
</dbReference>
<dbReference type="InterPro" id="IPR043198">
    <property type="entry name" value="Cyclin/Ssn8"/>
</dbReference>
<accession>B7Q1T0</accession>
<feature type="domain" description="Cyclin-like" evidence="3">
    <location>
        <begin position="33"/>
        <end position="115"/>
    </location>
</feature>
<dbReference type="PANTHER" id="PTHR10026">
    <property type="entry name" value="CYCLIN"/>
    <property type="match status" value="1"/>
</dbReference>
<name>B7Q1T0_IXOSC</name>
<evidence type="ECO:0000259" key="3">
    <source>
        <dbReference type="SMART" id="SM00385"/>
    </source>
</evidence>
<feature type="compositionally biased region" description="Pro residues" evidence="2">
    <location>
        <begin position="1"/>
        <end position="10"/>
    </location>
</feature>
<dbReference type="PIRSF" id="PIRSF036580">
    <property type="entry name" value="Cyclin_L"/>
    <property type="match status" value="1"/>
</dbReference>
<sequence>MRLPPTPPARPGAWKKPAGPRLLATHGAPSPPLPLEAGMAASQAPAGAPSRVRNYMNDSLRTDIFVRYSPETIACSCIYLSARLLQIPLPNNPAWYSIFGVSEGDMQDGCKRILGIYARKKPDSEALERKVEELKKAHYEAKLRAKLISGTTTPVVGNGASFSPSSRTNSPRQSPVLDLLPKKKEEAKAIIERSPRVDRTASNHIPSTGAKRKPSPSSSSSPAGGRSRKEAPRGGHGSKSEERRKESSSKRHGSHKRKRSVSSRSRSRSPSHRHGAKKRSGSGGHRGSRHKSSPSGHGEHNHHHHRHRSSSTKASKKERSRETRNHRTTAAARR</sequence>
<dbReference type="InterPro" id="IPR004367">
    <property type="entry name" value="Cyclin_C-dom"/>
</dbReference>
<feature type="region of interest" description="Disordered" evidence="2">
    <location>
        <begin position="153"/>
        <end position="334"/>
    </location>
</feature>
<dbReference type="Gene3D" id="1.10.472.10">
    <property type="entry name" value="Cyclin-like"/>
    <property type="match status" value="1"/>
</dbReference>
<keyword evidence="6" id="KW-1185">Reference proteome</keyword>
<dbReference type="Pfam" id="PF02984">
    <property type="entry name" value="Cyclin_C"/>
    <property type="match status" value="1"/>
</dbReference>
<dbReference type="STRING" id="6945.B7Q1T0"/>
<reference evidence="5" key="2">
    <citation type="submission" date="2020-05" db="UniProtKB">
        <authorList>
            <consortium name="EnsemblMetazoa"/>
        </authorList>
    </citation>
    <scope>IDENTIFICATION</scope>
    <source>
        <strain evidence="5">wikel</strain>
    </source>
</reference>
<feature type="compositionally biased region" description="Basic residues" evidence="2">
    <location>
        <begin position="300"/>
        <end position="314"/>
    </location>
</feature>
<dbReference type="InterPro" id="IPR036915">
    <property type="entry name" value="Cyclin-like_sf"/>
</dbReference>
<feature type="compositionally biased region" description="Low complexity" evidence="2">
    <location>
        <begin position="37"/>
        <end position="48"/>
    </location>
</feature>
<feature type="region of interest" description="Disordered" evidence="2">
    <location>
        <begin position="1"/>
        <end position="48"/>
    </location>
</feature>
<dbReference type="EnsemblMetazoa" id="ISCW020365-RA">
    <property type="protein sequence ID" value="ISCW020365-PA"/>
    <property type="gene ID" value="ISCW020365"/>
</dbReference>
<dbReference type="EMBL" id="ABJB010345914">
    <property type="status" value="NOT_ANNOTATED_CDS"/>
    <property type="molecule type" value="Genomic_DNA"/>
</dbReference>
<reference evidence="4 6" key="1">
    <citation type="submission" date="2008-03" db="EMBL/GenBank/DDBJ databases">
        <title>Annotation of Ixodes scapularis.</title>
        <authorList>
            <consortium name="Ixodes scapularis Genome Project Consortium"/>
            <person name="Caler E."/>
            <person name="Hannick L.I."/>
            <person name="Bidwell S."/>
            <person name="Joardar V."/>
            <person name="Thiagarajan M."/>
            <person name="Amedeo P."/>
            <person name="Galinsky K.J."/>
            <person name="Schobel S."/>
            <person name="Inman J."/>
            <person name="Hostetler J."/>
            <person name="Miller J."/>
            <person name="Hammond M."/>
            <person name="Megy K."/>
            <person name="Lawson D."/>
            <person name="Kodira C."/>
            <person name="Sutton G."/>
            <person name="Meyer J."/>
            <person name="Hill C.A."/>
            <person name="Birren B."/>
            <person name="Nene V."/>
            <person name="Collins F."/>
            <person name="Alarcon-Chaidez F."/>
            <person name="Wikel S."/>
            <person name="Strausberg R."/>
        </authorList>
    </citation>
    <scope>NUCLEOTIDE SEQUENCE [LARGE SCALE GENOMIC DNA]</scope>
    <source>
        <strain evidence="6">Wikel</strain>
        <strain evidence="4">Wikel colony</strain>
    </source>
</reference>
<dbReference type="EMBL" id="DS839318">
    <property type="protein sequence ID" value="EEC12802.1"/>
    <property type="molecule type" value="Genomic_DNA"/>
</dbReference>
<organism>
    <name type="scientific">Ixodes scapularis</name>
    <name type="common">Black-legged tick</name>
    <name type="synonym">Deer tick</name>
    <dbReference type="NCBI Taxonomy" id="6945"/>
    <lineage>
        <taxon>Eukaryota</taxon>
        <taxon>Metazoa</taxon>
        <taxon>Ecdysozoa</taxon>
        <taxon>Arthropoda</taxon>
        <taxon>Chelicerata</taxon>
        <taxon>Arachnida</taxon>
        <taxon>Acari</taxon>
        <taxon>Parasitiformes</taxon>
        <taxon>Ixodida</taxon>
        <taxon>Ixodoidea</taxon>
        <taxon>Ixodidae</taxon>
        <taxon>Ixodinae</taxon>
        <taxon>Ixodes</taxon>
    </lineage>
</organism>
<keyword evidence="1" id="KW-0195">Cyclin</keyword>
<evidence type="ECO:0000313" key="5">
    <source>
        <dbReference type="EnsemblMetazoa" id="ISCW020365-PA"/>
    </source>
</evidence>
<dbReference type="GO" id="GO:0016538">
    <property type="term" value="F:cyclin-dependent protein serine/threonine kinase regulator activity"/>
    <property type="evidence" value="ECO:0007669"/>
    <property type="project" value="InterPro"/>
</dbReference>
<evidence type="ECO:0000256" key="1">
    <source>
        <dbReference type="ARBA" id="ARBA00023127"/>
    </source>
</evidence>
<dbReference type="VEuPathDB" id="VectorBase:ISCP_017787"/>
<dbReference type="GO" id="GO:0006357">
    <property type="term" value="P:regulation of transcription by RNA polymerase II"/>
    <property type="evidence" value="ECO:0007669"/>
    <property type="project" value="InterPro"/>
</dbReference>
<evidence type="ECO:0000313" key="4">
    <source>
        <dbReference type="EMBL" id="EEC12802.1"/>
    </source>
</evidence>
<dbReference type="Proteomes" id="UP000001555">
    <property type="component" value="Unassembled WGS sequence"/>
</dbReference>
<evidence type="ECO:0000313" key="6">
    <source>
        <dbReference type="Proteomes" id="UP000001555"/>
    </source>
</evidence>
<feature type="compositionally biased region" description="Polar residues" evidence="2">
    <location>
        <begin position="153"/>
        <end position="173"/>
    </location>
</feature>
<evidence type="ECO:0000256" key="2">
    <source>
        <dbReference type="SAM" id="MobiDB-lite"/>
    </source>
</evidence>
<dbReference type="SUPFAM" id="SSF47954">
    <property type="entry name" value="Cyclin-like"/>
    <property type="match status" value="1"/>
</dbReference>
<dbReference type="VEuPathDB" id="VectorBase:ISCI020365"/>
<feature type="compositionally biased region" description="Basic and acidic residues" evidence="2">
    <location>
        <begin position="315"/>
        <end position="325"/>
    </location>
</feature>
<feature type="compositionally biased region" description="Basic and acidic residues" evidence="2">
    <location>
        <begin position="180"/>
        <end position="201"/>
    </location>
</feature>